<evidence type="ECO:0000313" key="4">
    <source>
        <dbReference type="EMBL" id="KHD11522.1"/>
    </source>
</evidence>
<feature type="domain" description="CBS" evidence="3">
    <location>
        <begin position="92"/>
        <end position="148"/>
    </location>
</feature>
<gene>
    <name evidence="4" type="ORF">PN36_07125</name>
</gene>
<keyword evidence="1 2" id="KW-0129">CBS domain</keyword>
<reference evidence="4 5" key="1">
    <citation type="journal article" date="2016" name="Front. Microbiol.">
        <title>Single-Cell (Meta-)Genomics of a Dimorphic Candidatus Thiomargarita nelsonii Reveals Genomic Plasticity.</title>
        <authorList>
            <person name="Flood B.E."/>
            <person name="Fliss P."/>
            <person name="Jones D.S."/>
            <person name="Dick G.J."/>
            <person name="Jain S."/>
            <person name="Kaster A.K."/>
            <person name="Winkel M."/>
            <person name="Mussmann M."/>
            <person name="Bailey J."/>
        </authorList>
    </citation>
    <scope>NUCLEOTIDE SEQUENCE [LARGE SCALE GENOMIC DNA]</scope>
    <source>
        <strain evidence="4">Hydrate Ridge</strain>
    </source>
</reference>
<comment type="caution">
    <text evidence="4">The sequence shown here is derived from an EMBL/GenBank/DDBJ whole genome shotgun (WGS) entry which is preliminary data.</text>
</comment>
<dbReference type="InterPro" id="IPR051257">
    <property type="entry name" value="Diverse_CBS-Domain"/>
</dbReference>
<accession>A0A0A6PLK1</accession>
<sequence length="150" mass="16544">MLVKEIMTRAVKTITPDTHLQEVASLMCLNRFSGLPVVEGDDKLLGVLSERDILGYLFPDIKEVMGGMSSLDFEGMEKDYKKVLPLKVADLMTLKPITVSPDIPILKAVSVMARYNFRRIPVADGEKLVGMLSLGDIHRAIFMKSFTGGG</sequence>
<feature type="domain" description="CBS" evidence="3">
    <location>
        <begin position="7"/>
        <end position="63"/>
    </location>
</feature>
<dbReference type="Pfam" id="PF00571">
    <property type="entry name" value="CBS"/>
    <property type="match status" value="2"/>
</dbReference>
<dbReference type="PANTHER" id="PTHR43080:SF26">
    <property type="entry name" value="REGULATORY PROTEIN"/>
    <property type="match status" value="1"/>
</dbReference>
<protein>
    <submittedName>
        <fullName evidence="4">Signal transduction protein</fullName>
    </submittedName>
</protein>
<dbReference type="SUPFAM" id="SSF54631">
    <property type="entry name" value="CBS-domain pair"/>
    <property type="match status" value="1"/>
</dbReference>
<dbReference type="PANTHER" id="PTHR43080">
    <property type="entry name" value="CBS DOMAIN-CONTAINING PROTEIN CBSX3, MITOCHONDRIAL"/>
    <property type="match status" value="1"/>
</dbReference>
<dbReference type="CDD" id="cd04586">
    <property type="entry name" value="CBS_pair_BON_assoc"/>
    <property type="match status" value="1"/>
</dbReference>
<name>A0A0A6PLK1_9GAMM</name>
<evidence type="ECO:0000256" key="2">
    <source>
        <dbReference type="PROSITE-ProRule" id="PRU00703"/>
    </source>
</evidence>
<evidence type="ECO:0000256" key="1">
    <source>
        <dbReference type="ARBA" id="ARBA00023122"/>
    </source>
</evidence>
<dbReference type="PROSITE" id="PS51371">
    <property type="entry name" value="CBS"/>
    <property type="match status" value="2"/>
</dbReference>
<dbReference type="EMBL" id="JSZA02000020">
    <property type="protein sequence ID" value="KHD11522.1"/>
    <property type="molecule type" value="Genomic_DNA"/>
</dbReference>
<dbReference type="InterPro" id="IPR046342">
    <property type="entry name" value="CBS_dom_sf"/>
</dbReference>
<evidence type="ECO:0000259" key="3">
    <source>
        <dbReference type="PROSITE" id="PS51371"/>
    </source>
</evidence>
<dbReference type="InterPro" id="IPR000644">
    <property type="entry name" value="CBS_dom"/>
</dbReference>
<dbReference type="Proteomes" id="UP000030428">
    <property type="component" value="Unassembled WGS sequence"/>
</dbReference>
<organism evidence="4 5">
    <name type="scientific">Candidatus Thiomargarita nelsonii</name>
    <dbReference type="NCBI Taxonomy" id="1003181"/>
    <lineage>
        <taxon>Bacteria</taxon>
        <taxon>Pseudomonadati</taxon>
        <taxon>Pseudomonadota</taxon>
        <taxon>Gammaproteobacteria</taxon>
        <taxon>Thiotrichales</taxon>
        <taxon>Thiotrichaceae</taxon>
        <taxon>Thiomargarita</taxon>
    </lineage>
</organism>
<proteinExistence type="predicted"/>
<keyword evidence="5" id="KW-1185">Reference proteome</keyword>
<evidence type="ECO:0000313" key="5">
    <source>
        <dbReference type="Proteomes" id="UP000030428"/>
    </source>
</evidence>
<dbReference type="Gene3D" id="3.10.580.10">
    <property type="entry name" value="CBS-domain"/>
    <property type="match status" value="1"/>
</dbReference>
<dbReference type="AlphaFoldDB" id="A0A0A6PLK1"/>
<dbReference type="SMART" id="SM00116">
    <property type="entry name" value="CBS"/>
    <property type="match status" value="2"/>
</dbReference>